<evidence type="ECO:0000313" key="2">
    <source>
        <dbReference type="EMBL" id="KAA6392339.1"/>
    </source>
</evidence>
<feature type="non-terminal residue" evidence="2">
    <location>
        <position position="1"/>
    </location>
</feature>
<name>A0A5J4WDB9_9EUKA</name>
<feature type="transmembrane region" description="Helical" evidence="1">
    <location>
        <begin position="1015"/>
        <end position="1042"/>
    </location>
</feature>
<accession>A0A5J4WDB9</accession>
<proteinExistence type="predicted"/>
<evidence type="ECO:0000313" key="3">
    <source>
        <dbReference type="Proteomes" id="UP000324800"/>
    </source>
</evidence>
<dbReference type="EMBL" id="SNRW01002574">
    <property type="protein sequence ID" value="KAA6392339.1"/>
    <property type="molecule type" value="Genomic_DNA"/>
</dbReference>
<comment type="caution">
    <text evidence="2">The sequence shown here is derived from an EMBL/GenBank/DDBJ whole genome shotgun (WGS) entry which is preliminary data.</text>
</comment>
<keyword evidence="1" id="KW-0812">Transmembrane</keyword>
<keyword evidence="1" id="KW-0472">Membrane</keyword>
<keyword evidence="1" id="KW-1133">Transmembrane helix</keyword>
<dbReference type="AlphaFoldDB" id="A0A5J4WDB9"/>
<reference evidence="2 3" key="1">
    <citation type="submission" date="2019-03" db="EMBL/GenBank/DDBJ databases">
        <title>Single cell metagenomics reveals metabolic interactions within the superorganism composed of flagellate Streblomastix strix and complex community of Bacteroidetes bacteria on its surface.</title>
        <authorList>
            <person name="Treitli S.C."/>
            <person name="Kolisko M."/>
            <person name="Husnik F."/>
            <person name="Keeling P."/>
            <person name="Hampl V."/>
        </authorList>
    </citation>
    <scope>NUCLEOTIDE SEQUENCE [LARGE SCALE GENOMIC DNA]</scope>
    <source>
        <strain evidence="2">ST1C</strain>
    </source>
</reference>
<gene>
    <name evidence="2" type="ORF">EZS28_012134</name>
</gene>
<organism evidence="2 3">
    <name type="scientific">Streblomastix strix</name>
    <dbReference type="NCBI Taxonomy" id="222440"/>
    <lineage>
        <taxon>Eukaryota</taxon>
        <taxon>Metamonada</taxon>
        <taxon>Preaxostyla</taxon>
        <taxon>Oxymonadida</taxon>
        <taxon>Streblomastigidae</taxon>
        <taxon>Streblomastix</taxon>
    </lineage>
</organism>
<protein>
    <submittedName>
        <fullName evidence="2">Uncharacterized protein</fullName>
    </submittedName>
</protein>
<dbReference type="Proteomes" id="UP000324800">
    <property type="component" value="Unassembled WGS sequence"/>
</dbReference>
<sequence length="1085" mass="123180">EIFESSSGVIHLQYYTGGTVTLDQCQFRYNIVVTYNYQGYKPFSGAIFDNNIGDCGGAVTISGTRTLLQEERLRFIRCFFENNRAGSIIFYYYMPYGSDIYFYIYAGHKEIIVLKGQFEEPMLCTGNVLLTISGQGHHATSICNTMQSENSIVWVQQGSNVIIQDFYLFRYSMISTNAYLIDCDPDCTVIIKRCVLCNDQKANPGDKFNTGILNLCQNQGGIYNCIFLNSHITSGPLIWIKCALDYFDQDLHESANSTCKFQFDAGYIPENNPTQALFEFYNVTFRNVSTVDSTTPLINISSTPSTCIKFEFCLFEETTGILIQLNRSYINTEEDNIKQIKFNHCTWIQNGKIMNSTDIQEAGALTVQYIYYQNYTPDQFSDIDCMIKIGNVIVENCIFSDNEGSKANDILIEKGLLDEQLITFYNCFIGKLGSSLTVPNFSTFIYDKNLVDIIPTQLSSIKGISEYTSSQNRNKIINPSSTLAKGELTQFVSMMIKYDPGYNIQFQEGITAEETTLNVKYNKLSIFKDDSVQEEVIFLVKETPIYSYYAPYQQYNAFIDPYSSPLIAVEQSGEIFMKSIVILHFYEKSLNSVIHVKDEAKFNGIQLIFRPIVEQLAGMATLPTTEQTSPYLLCLGGFTILEQCQFLPTNFENSAAIRTMYEIGINSKEGAQYDDYNLTLKECQLIGMNIIDEAENTGSAIDAYGMKITLDACIFDMNTQQSNMMKNKINQQDLQMNEDEQTQPEEHLIPTCGWNTAYIKQNIGSLILSKGTQLTNLNQGAISLLGSTLTIIDADVQFLNNIDNYQLQGFNRNEDEDQPVVMKPTLLRRNIACGYGSRITSPIESFSENGLQEDSLWILKTDKGKKIEDDQQDNVYEIECQLAGGLQNVKSPLFIPHIDEASGIIRKDKLGLDITIIGRHLVRCGAVKYKVCEKIKITNDDGQEIEEKIKERELHCQTDLMENAIQWDNETQFTILTQYKTIRKWKSMEIWLIFADESQISEILSLSIGKLSTSAIIIIVVISVVAIIVVVAILIALLIYGYKQKNKIYAMRQLEEQIDNQSNNTHLQELDRQQNLLFMQSSQYE</sequence>
<evidence type="ECO:0000256" key="1">
    <source>
        <dbReference type="SAM" id="Phobius"/>
    </source>
</evidence>